<sequence length="345" mass="40021">MASTNLTHSTIEHQTKAVQQEASDQEDHDFKELILSLPRENGWITPDFTFFQGFWCVSTLIQPIITFQKQFQAKDSDILVATLPKSGTTWLKALTFAITNRQRFSPLEDHHPLLKSNSHELVPFLEINFYGQTLDGIPQFDMSKMTEPRIFGTHIPFNSLAKSIKDSKCKIIYICRNPFDTFVSQWIFLNKIKPEELPEFTLEEAFERYCKGVTEYGPTWDHMLGYLKESVARPNKVLFLKYEDLKEDVNFHVKRIFEFLGVPFTQEEESGEVVENIIKLCSFEKMKDLEVNKSGTLGLNFEKKYFFRKAEIGDWVNYLSPSMVEKLSKIMEEKLSGSGLSFRSD</sequence>
<keyword evidence="2 3" id="KW-0808">Transferase</keyword>
<evidence type="ECO:0000256" key="3">
    <source>
        <dbReference type="RuleBase" id="RU361155"/>
    </source>
</evidence>
<dbReference type="PANTHER" id="PTHR11783">
    <property type="entry name" value="SULFOTRANSFERASE SULT"/>
    <property type="match status" value="1"/>
</dbReference>
<feature type="region of interest" description="Disordered" evidence="4">
    <location>
        <begin position="1"/>
        <end position="25"/>
    </location>
</feature>
<comment type="similarity">
    <text evidence="1 3">Belongs to the sulfotransferase 1 family.</text>
</comment>
<accession>I3STZ9</accession>
<evidence type="ECO:0000256" key="1">
    <source>
        <dbReference type="ARBA" id="ARBA00005771"/>
    </source>
</evidence>
<name>I3STZ9_LOTJA</name>
<evidence type="ECO:0000259" key="5">
    <source>
        <dbReference type="Pfam" id="PF00685"/>
    </source>
</evidence>
<proteinExistence type="evidence at transcript level"/>
<dbReference type="EMBL" id="BT143947">
    <property type="protein sequence ID" value="AFK43741.1"/>
    <property type="molecule type" value="mRNA"/>
</dbReference>
<dbReference type="SUPFAM" id="SSF52540">
    <property type="entry name" value="P-loop containing nucleoside triphosphate hydrolases"/>
    <property type="match status" value="1"/>
</dbReference>
<dbReference type="AlphaFoldDB" id="I3STZ9"/>
<evidence type="ECO:0000256" key="2">
    <source>
        <dbReference type="ARBA" id="ARBA00022679"/>
    </source>
</evidence>
<dbReference type="Gene3D" id="3.40.50.300">
    <property type="entry name" value="P-loop containing nucleotide triphosphate hydrolases"/>
    <property type="match status" value="1"/>
</dbReference>
<organism evidence="6">
    <name type="scientific">Lotus japonicus</name>
    <name type="common">Lotus corniculatus var. japonicus</name>
    <dbReference type="NCBI Taxonomy" id="34305"/>
    <lineage>
        <taxon>Eukaryota</taxon>
        <taxon>Viridiplantae</taxon>
        <taxon>Streptophyta</taxon>
        <taxon>Embryophyta</taxon>
        <taxon>Tracheophyta</taxon>
        <taxon>Spermatophyta</taxon>
        <taxon>Magnoliopsida</taxon>
        <taxon>eudicotyledons</taxon>
        <taxon>Gunneridae</taxon>
        <taxon>Pentapetalae</taxon>
        <taxon>rosids</taxon>
        <taxon>fabids</taxon>
        <taxon>Fabales</taxon>
        <taxon>Fabaceae</taxon>
        <taxon>Papilionoideae</taxon>
        <taxon>50 kb inversion clade</taxon>
        <taxon>NPAAA clade</taxon>
        <taxon>Hologalegina</taxon>
        <taxon>robinioid clade</taxon>
        <taxon>Loteae</taxon>
        <taxon>Lotus</taxon>
    </lineage>
</organism>
<evidence type="ECO:0000313" key="6">
    <source>
        <dbReference type="EMBL" id="AFK43741.1"/>
    </source>
</evidence>
<dbReference type="InterPro" id="IPR027417">
    <property type="entry name" value="P-loop_NTPase"/>
</dbReference>
<dbReference type="EC" id="2.8.2.-" evidence="3"/>
<dbReference type="Pfam" id="PF00685">
    <property type="entry name" value="Sulfotransfer_1"/>
    <property type="match status" value="1"/>
</dbReference>
<protein>
    <recommendedName>
        <fullName evidence="3">Sulfotransferase</fullName>
        <ecNumber evidence="3">2.8.2.-</ecNumber>
    </recommendedName>
</protein>
<evidence type="ECO:0000256" key="4">
    <source>
        <dbReference type="SAM" id="MobiDB-lite"/>
    </source>
</evidence>
<reference evidence="6" key="1">
    <citation type="submission" date="2012-05" db="EMBL/GenBank/DDBJ databases">
        <authorList>
            <person name="Krishnakumar V."/>
            <person name="Cheung F."/>
            <person name="Xiao Y."/>
            <person name="Chan A."/>
            <person name="Moskal W.A."/>
            <person name="Town C.D."/>
        </authorList>
    </citation>
    <scope>NUCLEOTIDE SEQUENCE</scope>
</reference>
<dbReference type="InterPro" id="IPR000863">
    <property type="entry name" value="Sulfotransferase_dom"/>
</dbReference>
<feature type="domain" description="Sulfotransferase" evidence="5">
    <location>
        <begin position="75"/>
        <end position="339"/>
    </location>
</feature>
<dbReference type="GO" id="GO:0008146">
    <property type="term" value="F:sulfotransferase activity"/>
    <property type="evidence" value="ECO:0007669"/>
    <property type="project" value="InterPro"/>
</dbReference>